<dbReference type="Gene3D" id="3.10.129.10">
    <property type="entry name" value="Hotdog Thioesterase"/>
    <property type="match status" value="1"/>
</dbReference>
<keyword evidence="5" id="KW-1185">Reference proteome</keyword>
<evidence type="ECO:0000259" key="3">
    <source>
        <dbReference type="Pfam" id="PF01575"/>
    </source>
</evidence>
<dbReference type="InterPro" id="IPR029069">
    <property type="entry name" value="HotDog_dom_sf"/>
</dbReference>
<feature type="compositionally biased region" description="Basic and acidic residues" evidence="2">
    <location>
        <begin position="176"/>
        <end position="185"/>
    </location>
</feature>
<dbReference type="GO" id="GO:0006635">
    <property type="term" value="P:fatty acid beta-oxidation"/>
    <property type="evidence" value="ECO:0007669"/>
    <property type="project" value="TreeGrafter"/>
</dbReference>
<protein>
    <submittedName>
        <fullName evidence="4">Acyl dehydratase</fullName>
    </submittedName>
</protein>
<proteinExistence type="inferred from homology"/>
<dbReference type="Proteomes" id="UP000295560">
    <property type="component" value="Unassembled WGS sequence"/>
</dbReference>
<dbReference type="PANTHER" id="PTHR13078">
    <property type="entry name" value="PEROXISOMAL MULTIFUNCTIONAL ENZYME TYPE 2-RELATED"/>
    <property type="match status" value="1"/>
</dbReference>
<evidence type="ECO:0000313" key="5">
    <source>
        <dbReference type="Proteomes" id="UP000295560"/>
    </source>
</evidence>
<dbReference type="OrthoDB" id="9796589at2"/>
<reference evidence="4 5" key="1">
    <citation type="submission" date="2019-03" db="EMBL/GenBank/DDBJ databases">
        <title>Sequencing the genomes of 1000 actinobacteria strains.</title>
        <authorList>
            <person name="Klenk H.-P."/>
        </authorList>
    </citation>
    <scope>NUCLEOTIDE SEQUENCE [LARGE SCALE GENOMIC DNA]</scope>
    <source>
        <strain evidence="4 5">DSM 44969</strain>
    </source>
</reference>
<dbReference type="GO" id="GO:0004300">
    <property type="term" value="F:enoyl-CoA hydratase activity"/>
    <property type="evidence" value="ECO:0007669"/>
    <property type="project" value="TreeGrafter"/>
</dbReference>
<organism evidence="4 5">
    <name type="scientific">Pseudonocardia endophytica</name>
    <dbReference type="NCBI Taxonomy" id="401976"/>
    <lineage>
        <taxon>Bacteria</taxon>
        <taxon>Bacillati</taxon>
        <taxon>Actinomycetota</taxon>
        <taxon>Actinomycetes</taxon>
        <taxon>Pseudonocardiales</taxon>
        <taxon>Pseudonocardiaceae</taxon>
        <taxon>Pseudonocardia</taxon>
    </lineage>
</organism>
<dbReference type="RefSeq" id="WP_132430588.1">
    <property type="nucleotide sequence ID" value="NZ_SMFZ01000002.1"/>
</dbReference>
<dbReference type="Pfam" id="PF01575">
    <property type="entry name" value="MaoC_dehydratas"/>
    <property type="match status" value="1"/>
</dbReference>
<accession>A0A4R1HI16</accession>
<feature type="region of interest" description="Disordered" evidence="2">
    <location>
        <begin position="158"/>
        <end position="185"/>
    </location>
</feature>
<dbReference type="EMBL" id="SMFZ01000002">
    <property type="protein sequence ID" value="TCK21904.1"/>
    <property type="molecule type" value="Genomic_DNA"/>
</dbReference>
<dbReference type="AlphaFoldDB" id="A0A4R1HI16"/>
<comment type="caution">
    <text evidence="4">The sequence shown here is derived from an EMBL/GenBank/DDBJ whole genome shotgun (WGS) entry which is preliminary data.</text>
</comment>
<dbReference type="PANTHER" id="PTHR13078:SF56">
    <property type="entry name" value="PEROXISOMAL MULTIFUNCTIONAL ENZYME TYPE 2"/>
    <property type="match status" value="1"/>
</dbReference>
<feature type="domain" description="MaoC-like" evidence="3">
    <location>
        <begin position="192"/>
        <end position="262"/>
    </location>
</feature>
<evidence type="ECO:0000313" key="4">
    <source>
        <dbReference type="EMBL" id="TCK21904.1"/>
    </source>
</evidence>
<evidence type="ECO:0000256" key="2">
    <source>
        <dbReference type="SAM" id="MobiDB-lite"/>
    </source>
</evidence>
<dbReference type="GO" id="GO:0003857">
    <property type="term" value="F:(3S)-3-hydroxyacyl-CoA dehydrogenase (NAD+) activity"/>
    <property type="evidence" value="ECO:0007669"/>
    <property type="project" value="TreeGrafter"/>
</dbReference>
<name>A0A4R1HI16_PSEEN</name>
<sequence length="299" mass="32419">MTSAETAAPPDHVIRLLPADAPEATRTRVHVVDERAIAAYAAGIGDTRAEHFDLGRPGGIQAHPVFPVTFEWPLLDDGGPGTSMSLATRHRGLHARHDVRWFLPLVPGTEMRTVAGLHDVVVKKSLSLVTVRLDTYVPSGERAVSTLYTRAYPGVTVEGDLPTTPASPPTGPPAETRPHRVYDVPREGPTVYTECSRIWNPIHTDIRVARASGLPDIVVHGTETLARAVTAVLDDRDLDRWTVSRVTSRFTGMVTPDQTVTVHRSDPRPVDDGGVHLDVCSTRTDGTTVLAGSVDLRPR</sequence>
<dbReference type="InterPro" id="IPR002539">
    <property type="entry name" value="MaoC-like_dom"/>
</dbReference>
<gene>
    <name evidence="4" type="ORF">EV378_5896</name>
</gene>
<evidence type="ECO:0000256" key="1">
    <source>
        <dbReference type="ARBA" id="ARBA00005254"/>
    </source>
</evidence>
<dbReference type="GO" id="GO:0044594">
    <property type="term" value="F:17-beta-hydroxysteroid dehydrogenase (NAD+) activity"/>
    <property type="evidence" value="ECO:0007669"/>
    <property type="project" value="TreeGrafter"/>
</dbReference>
<comment type="similarity">
    <text evidence="1">Belongs to the enoyl-CoA hydratase/isomerase family.</text>
</comment>
<dbReference type="SUPFAM" id="SSF54637">
    <property type="entry name" value="Thioesterase/thiol ester dehydrase-isomerase"/>
    <property type="match status" value="2"/>
</dbReference>